<comment type="caution">
    <text evidence="2">The sequence shown here is derived from an EMBL/GenBank/DDBJ whole genome shotgun (WGS) entry which is preliminary data.</text>
</comment>
<organism evidence="2 3">
    <name type="scientific">Elysia crispata</name>
    <name type="common">lettuce slug</name>
    <dbReference type="NCBI Taxonomy" id="231223"/>
    <lineage>
        <taxon>Eukaryota</taxon>
        <taxon>Metazoa</taxon>
        <taxon>Spiralia</taxon>
        <taxon>Lophotrochozoa</taxon>
        <taxon>Mollusca</taxon>
        <taxon>Gastropoda</taxon>
        <taxon>Heterobranchia</taxon>
        <taxon>Euthyneura</taxon>
        <taxon>Panpulmonata</taxon>
        <taxon>Sacoglossa</taxon>
        <taxon>Placobranchoidea</taxon>
        <taxon>Plakobranchidae</taxon>
        <taxon>Elysia</taxon>
    </lineage>
</organism>
<sequence length="205" mass="22313">MSQVTPADGVQGSLPGDRACATREGCLVCSCLSHPWPELINQGGHNMGRGDDMGSAQASKIMVCQRAQQNGQVSASSSKDLSTWNAVRYGRGGRSDLRFESSEKGKRKRKSSVEKGEAIGYMRSSINLPLFTLPPVTFLQSRLYDQNIITPASPLGRGKYGQNLERLEKPYILNALMPSAIALEPQSFMSTLLPITLTSAFVEYP</sequence>
<reference evidence="2" key="1">
    <citation type="journal article" date="2023" name="G3 (Bethesda)">
        <title>A reference genome for the long-term kleptoplast-retaining sea slug Elysia crispata morphotype clarki.</title>
        <authorList>
            <person name="Eastman K.E."/>
            <person name="Pendleton A.L."/>
            <person name="Shaikh M.A."/>
            <person name="Suttiyut T."/>
            <person name="Ogas R."/>
            <person name="Tomko P."/>
            <person name="Gavelis G."/>
            <person name="Widhalm J.R."/>
            <person name="Wisecaver J.H."/>
        </authorList>
    </citation>
    <scope>NUCLEOTIDE SEQUENCE</scope>
    <source>
        <strain evidence="2">ECLA1</strain>
    </source>
</reference>
<dbReference type="EMBL" id="JAWDGP010005812">
    <property type="protein sequence ID" value="KAK3751580.1"/>
    <property type="molecule type" value="Genomic_DNA"/>
</dbReference>
<feature type="compositionally biased region" description="Basic and acidic residues" evidence="1">
    <location>
        <begin position="95"/>
        <end position="104"/>
    </location>
</feature>
<accession>A0AAE0YNI5</accession>
<gene>
    <name evidence="2" type="ORF">RRG08_012643</name>
</gene>
<evidence type="ECO:0000256" key="1">
    <source>
        <dbReference type="SAM" id="MobiDB-lite"/>
    </source>
</evidence>
<protein>
    <submittedName>
        <fullName evidence="2">Uncharacterized protein</fullName>
    </submittedName>
</protein>
<dbReference type="Proteomes" id="UP001283361">
    <property type="component" value="Unassembled WGS sequence"/>
</dbReference>
<name>A0AAE0YNI5_9GAST</name>
<evidence type="ECO:0000313" key="3">
    <source>
        <dbReference type="Proteomes" id="UP001283361"/>
    </source>
</evidence>
<proteinExistence type="predicted"/>
<evidence type="ECO:0000313" key="2">
    <source>
        <dbReference type="EMBL" id="KAK3751580.1"/>
    </source>
</evidence>
<dbReference type="AlphaFoldDB" id="A0AAE0YNI5"/>
<feature type="region of interest" description="Disordered" evidence="1">
    <location>
        <begin position="95"/>
        <end position="114"/>
    </location>
</feature>
<keyword evidence="3" id="KW-1185">Reference proteome</keyword>